<dbReference type="AlphaFoldDB" id="A0AAV2D793"/>
<evidence type="ECO:0000256" key="12">
    <source>
        <dbReference type="ARBA" id="ARBA00047899"/>
    </source>
</evidence>
<gene>
    <name evidence="15" type="ORF">LTRI10_LOCUS11939</name>
</gene>
<protein>
    <recommendedName>
        <fullName evidence="2">non-specific serine/threonine protein kinase</fullName>
        <ecNumber evidence="2">2.7.11.1</ecNumber>
    </recommendedName>
</protein>
<evidence type="ECO:0000256" key="5">
    <source>
        <dbReference type="ARBA" id="ARBA00022679"/>
    </source>
</evidence>
<keyword evidence="10" id="KW-1133">Transmembrane helix</keyword>
<keyword evidence="11" id="KW-0472">Membrane</keyword>
<keyword evidence="3" id="KW-1003">Cell membrane</keyword>
<evidence type="ECO:0000313" key="16">
    <source>
        <dbReference type="Proteomes" id="UP001497516"/>
    </source>
</evidence>
<evidence type="ECO:0000256" key="7">
    <source>
        <dbReference type="ARBA" id="ARBA00022741"/>
    </source>
</evidence>
<name>A0AAV2D793_9ROSI</name>
<comment type="catalytic activity">
    <reaction evidence="12">
        <text>L-threonyl-[protein] + ATP = O-phospho-L-threonyl-[protein] + ADP + H(+)</text>
        <dbReference type="Rhea" id="RHEA:46608"/>
        <dbReference type="Rhea" id="RHEA-COMP:11060"/>
        <dbReference type="Rhea" id="RHEA-COMP:11605"/>
        <dbReference type="ChEBI" id="CHEBI:15378"/>
        <dbReference type="ChEBI" id="CHEBI:30013"/>
        <dbReference type="ChEBI" id="CHEBI:30616"/>
        <dbReference type="ChEBI" id="CHEBI:61977"/>
        <dbReference type="ChEBI" id="CHEBI:456216"/>
        <dbReference type="EC" id="2.7.11.1"/>
    </reaction>
</comment>
<accession>A0AAV2D793</accession>
<dbReference type="GO" id="GO:0004674">
    <property type="term" value="F:protein serine/threonine kinase activity"/>
    <property type="evidence" value="ECO:0007669"/>
    <property type="project" value="UniProtKB-KW"/>
</dbReference>
<dbReference type="InterPro" id="IPR011009">
    <property type="entry name" value="Kinase-like_dom_sf"/>
</dbReference>
<dbReference type="InterPro" id="IPR001245">
    <property type="entry name" value="Ser-Thr/Tyr_kinase_cat_dom"/>
</dbReference>
<evidence type="ECO:0000256" key="10">
    <source>
        <dbReference type="ARBA" id="ARBA00022989"/>
    </source>
</evidence>
<feature type="domain" description="Protein kinase" evidence="14">
    <location>
        <begin position="38"/>
        <end position="307"/>
    </location>
</feature>
<dbReference type="GO" id="GO:0005886">
    <property type="term" value="C:plasma membrane"/>
    <property type="evidence" value="ECO:0007669"/>
    <property type="project" value="UniProtKB-SubCell"/>
</dbReference>
<evidence type="ECO:0000256" key="1">
    <source>
        <dbReference type="ARBA" id="ARBA00004162"/>
    </source>
</evidence>
<evidence type="ECO:0000256" key="8">
    <source>
        <dbReference type="ARBA" id="ARBA00022777"/>
    </source>
</evidence>
<evidence type="ECO:0000256" key="9">
    <source>
        <dbReference type="ARBA" id="ARBA00022840"/>
    </source>
</evidence>
<dbReference type="Proteomes" id="UP001497516">
    <property type="component" value="Chromosome 2"/>
</dbReference>
<dbReference type="PROSITE" id="PS50011">
    <property type="entry name" value="PROTEIN_KINASE_DOM"/>
    <property type="match status" value="1"/>
</dbReference>
<evidence type="ECO:0000256" key="4">
    <source>
        <dbReference type="ARBA" id="ARBA00022527"/>
    </source>
</evidence>
<proteinExistence type="predicted"/>
<keyword evidence="5" id="KW-0808">Transferase</keyword>
<evidence type="ECO:0000259" key="14">
    <source>
        <dbReference type="PROSITE" id="PS50011"/>
    </source>
</evidence>
<dbReference type="InterPro" id="IPR047117">
    <property type="entry name" value="PERK1-13-like"/>
</dbReference>
<dbReference type="InterPro" id="IPR000719">
    <property type="entry name" value="Prot_kinase_dom"/>
</dbReference>
<comment type="catalytic activity">
    <reaction evidence="13">
        <text>L-seryl-[protein] + ATP = O-phospho-L-seryl-[protein] + ADP + H(+)</text>
        <dbReference type="Rhea" id="RHEA:17989"/>
        <dbReference type="Rhea" id="RHEA-COMP:9863"/>
        <dbReference type="Rhea" id="RHEA-COMP:11604"/>
        <dbReference type="ChEBI" id="CHEBI:15378"/>
        <dbReference type="ChEBI" id="CHEBI:29999"/>
        <dbReference type="ChEBI" id="CHEBI:30616"/>
        <dbReference type="ChEBI" id="CHEBI:83421"/>
        <dbReference type="ChEBI" id="CHEBI:456216"/>
        <dbReference type="EC" id="2.7.11.1"/>
    </reaction>
</comment>
<dbReference type="PANTHER" id="PTHR47982">
    <property type="entry name" value="PROLINE-RICH RECEPTOR-LIKE PROTEIN KINASE PERK4"/>
    <property type="match status" value="1"/>
</dbReference>
<dbReference type="Pfam" id="PF07714">
    <property type="entry name" value="PK_Tyr_Ser-Thr"/>
    <property type="match status" value="1"/>
</dbReference>
<keyword evidence="6" id="KW-0812">Transmembrane</keyword>
<dbReference type="Gene3D" id="3.30.200.20">
    <property type="entry name" value="Phosphorylase Kinase, domain 1"/>
    <property type="match status" value="1"/>
</dbReference>
<evidence type="ECO:0000256" key="3">
    <source>
        <dbReference type="ARBA" id="ARBA00022475"/>
    </source>
</evidence>
<keyword evidence="9" id="KW-0067">ATP-binding</keyword>
<dbReference type="SUPFAM" id="SSF56112">
    <property type="entry name" value="Protein kinase-like (PK-like)"/>
    <property type="match status" value="1"/>
</dbReference>
<evidence type="ECO:0000256" key="13">
    <source>
        <dbReference type="ARBA" id="ARBA00048679"/>
    </source>
</evidence>
<comment type="subcellular location">
    <subcellularLocation>
        <location evidence="1">Cell membrane</location>
        <topology evidence="1">Single-pass membrane protein</topology>
    </subcellularLocation>
</comment>
<sequence length="320" mass="35348">MGGLCAGQRARVRRDFLEFTPPTGDLTAFQPGELQQIIEQGNQLGDGGCGTIFGGALPEHGEVAVKVINENGPQGIEELENELNILYTVRHTSVIRPVGFCMARGLDSIVFPRMSSGTLEKHLHDVNNGQLLEWNVRLDIACEVIQGLSYLQNNDIVHRDIKSSNVLLDEEFHAKLSDFGFAKVIRPDDPPKLRIREGTIGYCPPETNVGFKTDVYSFGVLLLELVTGQTAYEVNRAPGRELAKWAEPVINAAMNNNDFTRVVDGRLQGRANMDGVRRACVIARLCTNDDVNERYSLPATLSAVLTLRADFRFDEEGPPL</sequence>
<dbReference type="InterPro" id="IPR008271">
    <property type="entry name" value="Ser/Thr_kinase_AS"/>
</dbReference>
<evidence type="ECO:0000256" key="11">
    <source>
        <dbReference type="ARBA" id="ARBA00023136"/>
    </source>
</evidence>
<evidence type="ECO:0000256" key="6">
    <source>
        <dbReference type="ARBA" id="ARBA00022692"/>
    </source>
</evidence>
<dbReference type="EC" id="2.7.11.1" evidence="2"/>
<dbReference type="GO" id="GO:0005524">
    <property type="term" value="F:ATP binding"/>
    <property type="evidence" value="ECO:0007669"/>
    <property type="project" value="UniProtKB-KW"/>
</dbReference>
<dbReference type="PROSITE" id="PS00108">
    <property type="entry name" value="PROTEIN_KINASE_ST"/>
    <property type="match status" value="1"/>
</dbReference>
<dbReference type="SMART" id="SM00220">
    <property type="entry name" value="S_TKc"/>
    <property type="match status" value="1"/>
</dbReference>
<keyword evidence="4" id="KW-0723">Serine/threonine-protein kinase</keyword>
<evidence type="ECO:0000256" key="2">
    <source>
        <dbReference type="ARBA" id="ARBA00012513"/>
    </source>
</evidence>
<keyword evidence="16" id="KW-1185">Reference proteome</keyword>
<keyword evidence="8" id="KW-0418">Kinase</keyword>
<reference evidence="15 16" key="1">
    <citation type="submission" date="2024-04" db="EMBL/GenBank/DDBJ databases">
        <authorList>
            <person name="Fracassetti M."/>
        </authorList>
    </citation>
    <scope>NUCLEOTIDE SEQUENCE [LARGE SCALE GENOMIC DNA]</scope>
</reference>
<dbReference type="EMBL" id="OZ034815">
    <property type="protein sequence ID" value="CAL1369207.1"/>
    <property type="molecule type" value="Genomic_DNA"/>
</dbReference>
<evidence type="ECO:0000313" key="15">
    <source>
        <dbReference type="EMBL" id="CAL1369207.1"/>
    </source>
</evidence>
<organism evidence="15 16">
    <name type="scientific">Linum trigynum</name>
    <dbReference type="NCBI Taxonomy" id="586398"/>
    <lineage>
        <taxon>Eukaryota</taxon>
        <taxon>Viridiplantae</taxon>
        <taxon>Streptophyta</taxon>
        <taxon>Embryophyta</taxon>
        <taxon>Tracheophyta</taxon>
        <taxon>Spermatophyta</taxon>
        <taxon>Magnoliopsida</taxon>
        <taxon>eudicotyledons</taxon>
        <taxon>Gunneridae</taxon>
        <taxon>Pentapetalae</taxon>
        <taxon>rosids</taxon>
        <taxon>fabids</taxon>
        <taxon>Malpighiales</taxon>
        <taxon>Linaceae</taxon>
        <taxon>Linum</taxon>
    </lineage>
</organism>
<keyword evidence="7" id="KW-0547">Nucleotide-binding</keyword>
<dbReference type="Gene3D" id="1.10.510.10">
    <property type="entry name" value="Transferase(Phosphotransferase) domain 1"/>
    <property type="match status" value="1"/>
</dbReference>